<dbReference type="AlphaFoldDB" id="A0A2S6IEK2"/>
<feature type="region of interest" description="Disordered" evidence="1">
    <location>
        <begin position="87"/>
        <end position="115"/>
    </location>
</feature>
<sequence length="115" mass="12559">MNLYLVLDGEREVVVAAEREDRFYAYDPHTGRFHLNRALWRDFYGDAELEFRPVDAATGRERIAAGVGGYDARELADLLAEHEADPAPLLPADLLGEEPSTAASAPPPGRPPGVS</sequence>
<dbReference type="RefSeq" id="WP_104434499.1">
    <property type="nucleotide sequence ID" value="NZ_PTJD01000013.1"/>
</dbReference>
<evidence type="ECO:0000256" key="1">
    <source>
        <dbReference type="SAM" id="MobiDB-lite"/>
    </source>
</evidence>
<gene>
    <name evidence="2" type="ORF">CLV92_11377</name>
</gene>
<dbReference type="EMBL" id="PTJD01000013">
    <property type="protein sequence ID" value="PPK92648.1"/>
    <property type="molecule type" value="Genomic_DNA"/>
</dbReference>
<feature type="compositionally biased region" description="Low complexity" evidence="1">
    <location>
        <begin position="87"/>
        <end position="104"/>
    </location>
</feature>
<protein>
    <submittedName>
        <fullName evidence="2">Uncharacterized protein</fullName>
    </submittedName>
</protein>
<evidence type="ECO:0000313" key="3">
    <source>
        <dbReference type="Proteomes" id="UP000239485"/>
    </source>
</evidence>
<evidence type="ECO:0000313" key="2">
    <source>
        <dbReference type="EMBL" id="PPK92648.1"/>
    </source>
</evidence>
<feature type="compositionally biased region" description="Pro residues" evidence="1">
    <location>
        <begin position="105"/>
        <end position="115"/>
    </location>
</feature>
<name>A0A2S6IEK2_9ACTN</name>
<dbReference type="Proteomes" id="UP000239485">
    <property type="component" value="Unassembled WGS sequence"/>
</dbReference>
<organism evidence="2 3">
    <name type="scientific">Kineococcus xinjiangensis</name>
    <dbReference type="NCBI Taxonomy" id="512762"/>
    <lineage>
        <taxon>Bacteria</taxon>
        <taxon>Bacillati</taxon>
        <taxon>Actinomycetota</taxon>
        <taxon>Actinomycetes</taxon>
        <taxon>Kineosporiales</taxon>
        <taxon>Kineosporiaceae</taxon>
        <taxon>Kineococcus</taxon>
    </lineage>
</organism>
<accession>A0A2S6IEK2</accession>
<comment type="caution">
    <text evidence="2">The sequence shown here is derived from an EMBL/GenBank/DDBJ whole genome shotgun (WGS) entry which is preliminary data.</text>
</comment>
<reference evidence="2 3" key="1">
    <citation type="submission" date="2018-02" db="EMBL/GenBank/DDBJ databases">
        <title>Genomic Encyclopedia of Archaeal and Bacterial Type Strains, Phase II (KMG-II): from individual species to whole genera.</title>
        <authorList>
            <person name="Goeker M."/>
        </authorList>
    </citation>
    <scope>NUCLEOTIDE SEQUENCE [LARGE SCALE GENOMIC DNA]</scope>
    <source>
        <strain evidence="2 3">DSM 22857</strain>
    </source>
</reference>
<dbReference type="OrthoDB" id="3828889at2"/>
<proteinExistence type="predicted"/>
<keyword evidence="3" id="KW-1185">Reference proteome</keyword>